<evidence type="ECO:0000256" key="4">
    <source>
        <dbReference type="ARBA" id="ARBA00023040"/>
    </source>
</evidence>
<evidence type="ECO:0000313" key="10">
    <source>
        <dbReference type="EMBL" id="KAK3794464.1"/>
    </source>
</evidence>
<keyword evidence="4" id="KW-0297">G-protein coupled receptor</keyword>
<evidence type="ECO:0000259" key="9">
    <source>
        <dbReference type="PROSITE" id="PS50262"/>
    </source>
</evidence>
<dbReference type="Pfam" id="PF00001">
    <property type="entry name" value="7tm_1"/>
    <property type="match status" value="1"/>
</dbReference>
<proteinExistence type="predicted"/>
<accession>A0AAE1AVI2</accession>
<keyword evidence="6" id="KW-0675">Receptor</keyword>
<evidence type="ECO:0000256" key="2">
    <source>
        <dbReference type="ARBA" id="ARBA00022692"/>
    </source>
</evidence>
<sequence>MSSVVKDEAFGFGLVAVLGISLISNIFLLVVVWNRRRLHNAHHALLAALACCDLLIGGAWTGMSAGVLITGWDMSGAVCRLQSYLLTLIQTLSAFLLATVAVERALRMVSPSHHNVVFGFRDGNKFVGGKKTVAFLVAAEIVFCGVVSSIHLYGTLPVTWIADKRSCGAKFTESLEMLDLTFCFDYAIAYWVVALPAFVVAFVKFYLARRKSPPQGEIILERNRYAPGDAYSSRISKLQHKFRSNKPALQAKQKKLGTLGKRVYTPKGYTELEDWDSDIETENNNLDNGDGQQRIHLLPRPEYAAMMTSAITVLITSLFWFPWIVARFIWTRTPRDPPPSWFGTTSVVLMHSAVLVKLFVNLITNPYFRSAARKTVCCRKKVTHSSPVLSEA</sequence>
<organism evidence="10 11">
    <name type="scientific">Elysia crispata</name>
    <name type="common">lettuce slug</name>
    <dbReference type="NCBI Taxonomy" id="231223"/>
    <lineage>
        <taxon>Eukaryota</taxon>
        <taxon>Metazoa</taxon>
        <taxon>Spiralia</taxon>
        <taxon>Lophotrochozoa</taxon>
        <taxon>Mollusca</taxon>
        <taxon>Gastropoda</taxon>
        <taxon>Heterobranchia</taxon>
        <taxon>Euthyneura</taxon>
        <taxon>Panpulmonata</taxon>
        <taxon>Sacoglossa</taxon>
        <taxon>Placobranchoidea</taxon>
        <taxon>Plakobranchidae</taxon>
        <taxon>Elysia</taxon>
    </lineage>
</organism>
<dbReference type="SUPFAM" id="SSF81321">
    <property type="entry name" value="Family A G protein-coupled receptor-like"/>
    <property type="match status" value="1"/>
</dbReference>
<dbReference type="EMBL" id="JAWDGP010001105">
    <property type="protein sequence ID" value="KAK3794464.1"/>
    <property type="molecule type" value="Genomic_DNA"/>
</dbReference>
<dbReference type="Gene3D" id="1.20.1070.10">
    <property type="entry name" value="Rhodopsin 7-helix transmembrane proteins"/>
    <property type="match status" value="1"/>
</dbReference>
<feature type="transmembrane region" description="Helical" evidence="8">
    <location>
        <begin position="188"/>
        <end position="207"/>
    </location>
</feature>
<dbReference type="GO" id="GO:0004930">
    <property type="term" value="F:G protein-coupled receptor activity"/>
    <property type="evidence" value="ECO:0007669"/>
    <property type="project" value="UniProtKB-KW"/>
</dbReference>
<feature type="transmembrane region" description="Helical" evidence="8">
    <location>
        <begin position="133"/>
        <end position="154"/>
    </location>
</feature>
<evidence type="ECO:0000313" key="11">
    <source>
        <dbReference type="Proteomes" id="UP001283361"/>
    </source>
</evidence>
<evidence type="ECO:0000256" key="5">
    <source>
        <dbReference type="ARBA" id="ARBA00023136"/>
    </source>
</evidence>
<dbReference type="GO" id="GO:0016020">
    <property type="term" value="C:membrane"/>
    <property type="evidence" value="ECO:0007669"/>
    <property type="project" value="UniProtKB-SubCell"/>
</dbReference>
<keyword evidence="7" id="KW-0807">Transducer</keyword>
<comment type="subcellular location">
    <subcellularLocation>
        <location evidence="1">Membrane</location>
        <topology evidence="1">Multi-pass membrane protein</topology>
    </subcellularLocation>
</comment>
<keyword evidence="2 8" id="KW-0812">Transmembrane</keyword>
<feature type="transmembrane region" description="Helical" evidence="8">
    <location>
        <begin position="341"/>
        <end position="364"/>
    </location>
</feature>
<keyword evidence="11" id="KW-1185">Reference proteome</keyword>
<dbReference type="AlphaFoldDB" id="A0AAE1AVI2"/>
<gene>
    <name evidence="10" type="ORF">RRG08_003617</name>
</gene>
<keyword evidence="3 8" id="KW-1133">Transmembrane helix</keyword>
<evidence type="ECO:0000256" key="3">
    <source>
        <dbReference type="ARBA" id="ARBA00022989"/>
    </source>
</evidence>
<reference evidence="10" key="1">
    <citation type="journal article" date="2023" name="G3 (Bethesda)">
        <title>A reference genome for the long-term kleptoplast-retaining sea slug Elysia crispata morphotype clarki.</title>
        <authorList>
            <person name="Eastman K.E."/>
            <person name="Pendleton A.L."/>
            <person name="Shaikh M.A."/>
            <person name="Suttiyut T."/>
            <person name="Ogas R."/>
            <person name="Tomko P."/>
            <person name="Gavelis G."/>
            <person name="Widhalm J.R."/>
            <person name="Wisecaver J.H."/>
        </authorList>
    </citation>
    <scope>NUCLEOTIDE SEQUENCE</scope>
    <source>
        <strain evidence="10">ECLA1</strain>
    </source>
</reference>
<feature type="transmembrane region" description="Helical" evidence="8">
    <location>
        <begin position="81"/>
        <end position="102"/>
    </location>
</feature>
<name>A0AAE1AVI2_9GAST</name>
<evidence type="ECO:0000256" key="8">
    <source>
        <dbReference type="SAM" id="Phobius"/>
    </source>
</evidence>
<dbReference type="PANTHER" id="PTHR24240">
    <property type="entry name" value="OPSIN"/>
    <property type="match status" value="1"/>
</dbReference>
<dbReference type="InterPro" id="IPR017452">
    <property type="entry name" value="GPCR_Rhodpsn_7TM"/>
</dbReference>
<feature type="domain" description="G-protein coupled receptors family 1 profile" evidence="9">
    <location>
        <begin position="24"/>
        <end position="369"/>
    </location>
</feature>
<keyword evidence="5 8" id="KW-0472">Membrane</keyword>
<feature type="transmembrane region" description="Helical" evidence="8">
    <location>
        <begin position="303"/>
        <end position="321"/>
    </location>
</feature>
<feature type="transmembrane region" description="Helical" evidence="8">
    <location>
        <begin position="45"/>
        <end position="69"/>
    </location>
</feature>
<feature type="transmembrane region" description="Helical" evidence="8">
    <location>
        <begin position="12"/>
        <end position="33"/>
    </location>
</feature>
<dbReference type="InterPro" id="IPR000276">
    <property type="entry name" value="GPCR_Rhodpsn"/>
</dbReference>
<evidence type="ECO:0000256" key="1">
    <source>
        <dbReference type="ARBA" id="ARBA00004141"/>
    </source>
</evidence>
<comment type="caution">
    <text evidence="10">The sequence shown here is derived from an EMBL/GenBank/DDBJ whole genome shotgun (WGS) entry which is preliminary data.</text>
</comment>
<dbReference type="InterPro" id="IPR050125">
    <property type="entry name" value="GPCR_opsins"/>
</dbReference>
<evidence type="ECO:0000256" key="7">
    <source>
        <dbReference type="ARBA" id="ARBA00023224"/>
    </source>
</evidence>
<dbReference type="Proteomes" id="UP001283361">
    <property type="component" value="Unassembled WGS sequence"/>
</dbReference>
<protein>
    <recommendedName>
        <fullName evidence="9">G-protein coupled receptors family 1 profile domain-containing protein</fullName>
    </recommendedName>
</protein>
<evidence type="ECO:0000256" key="6">
    <source>
        <dbReference type="ARBA" id="ARBA00023170"/>
    </source>
</evidence>
<dbReference type="PROSITE" id="PS50262">
    <property type="entry name" value="G_PROTEIN_RECEP_F1_2"/>
    <property type="match status" value="1"/>
</dbReference>